<dbReference type="Gene3D" id="3.20.20.370">
    <property type="entry name" value="Glycoside hydrolase/deacetylase"/>
    <property type="match status" value="1"/>
</dbReference>
<evidence type="ECO:0000256" key="1">
    <source>
        <dbReference type="ARBA" id="ARBA00004613"/>
    </source>
</evidence>
<keyword evidence="5" id="KW-1185">Reference proteome</keyword>
<dbReference type="AlphaFoldDB" id="A0A1Y0IQ17"/>
<dbReference type="PANTHER" id="PTHR34216">
    <property type="match status" value="1"/>
</dbReference>
<evidence type="ECO:0000313" key="5">
    <source>
        <dbReference type="Proteomes" id="UP000195437"/>
    </source>
</evidence>
<feature type="domain" description="NodB homology" evidence="3">
    <location>
        <begin position="138"/>
        <end position="299"/>
    </location>
</feature>
<proteinExistence type="predicted"/>
<dbReference type="EMBL" id="CP021434">
    <property type="protein sequence ID" value="ARU62139.1"/>
    <property type="molecule type" value="Genomic_DNA"/>
</dbReference>
<evidence type="ECO:0000256" key="2">
    <source>
        <dbReference type="ARBA" id="ARBA00022729"/>
    </source>
</evidence>
<dbReference type="Pfam" id="PF01522">
    <property type="entry name" value="Polysacc_deac_1"/>
    <property type="match status" value="1"/>
</dbReference>
<dbReference type="Proteomes" id="UP000195437">
    <property type="component" value="Chromosome"/>
</dbReference>
<accession>A0A1Y0IQ17</accession>
<dbReference type="PANTHER" id="PTHR34216:SF3">
    <property type="entry name" value="POLY-BETA-1,6-N-ACETYL-D-GLUCOSAMINE N-DEACETYLASE"/>
    <property type="match status" value="1"/>
</dbReference>
<organism evidence="4 5">
    <name type="scientific">Tumebacillus avium</name>
    <dbReference type="NCBI Taxonomy" id="1903704"/>
    <lineage>
        <taxon>Bacteria</taxon>
        <taxon>Bacillati</taxon>
        <taxon>Bacillota</taxon>
        <taxon>Bacilli</taxon>
        <taxon>Bacillales</taxon>
        <taxon>Alicyclobacillaceae</taxon>
        <taxon>Tumebacillus</taxon>
    </lineage>
</organism>
<dbReference type="CDD" id="cd10918">
    <property type="entry name" value="CE4_NodB_like_5s_6s"/>
    <property type="match status" value="1"/>
</dbReference>
<dbReference type="GO" id="GO:0016810">
    <property type="term" value="F:hydrolase activity, acting on carbon-nitrogen (but not peptide) bonds"/>
    <property type="evidence" value="ECO:0007669"/>
    <property type="project" value="InterPro"/>
</dbReference>
<evidence type="ECO:0000313" key="4">
    <source>
        <dbReference type="EMBL" id="ARU62139.1"/>
    </source>
</evidence>
<dbReference type="PROSITE" id="PS51677">
    <property type="entry name" value="NODB"/>
    <property type="match status" value="1"/>
</dbReference>
<dbReference type="GO" id="GO:0005576">
    <property type="term" value="C:extracellular region"/>
    <property type="evidence" value="ECO:0007669"/>
    <property type="project" value="UniProtKB-SubCell"/>
</dbReference>
<dbReference type="KEGG" id="tum:CBW65_14875"/>
<sequence length="299" mass="34038">MRAEGGQMRKRLFRYGLPLLLLLAVLQVFAVGSTDAYRVYQGTREKKTFSNVGGAIHYAVNLPRSYVIRTATRREVWTSEVPILEYHAFSTKQEHDVWFVTADAFEKQLRYLSEHGYSSISFQELAKAWYEHRPLPPKPVIISIDDGYMNNYTIAYPLLKKYKMKASIFLTTKMIGADANHFGWPEIREMEGSGLVTFEAHGVSHQNLTKLSEAHARRELVDAKQVLEEKLEHPVVCYSYPGGYNNAKIRQMVEAAGYFFGTVGKGGYASMSQGAYELQRIIVNGTQPPYQFVESLKDK</sequence>
<dbReference type="InterPro" id="IPR002509">
    <property type="entry name" value="NODB_dom"/>
</dbReference>
<dbReference type="InterPro" id="IPR011330">
    <property type="entry name" value="Glyco_hydro/deAcase_b/a-brl"/>
</dbReference>
<evidence type="ECO:0000259" key="3">
    <source>
        <dbReference type="PROSITE" id="PS51677"/>
    </source>
</evidence>
<reference evidence="5" key="1">
    <citation type="submission" date="2017-05" db="EMBL/GenBank/DDBJ databases">
        <authorList>
            <person name="Sung H."/>
        </authorList>
    </citation>
    <scope>NUCLEOTIDE SEQUENCE [LARGE SCALE GENOMIC DNA]</scope>
    <source>
        <strain evidence="5">AR23208</strain>
    </source>
</reference>
<name>A0A1Y0IQ17_9BACL</name>
<keyword evidence="2" id="KW-0732">Signal</keyword>
<protein>
    <recommendedName>
        <fullName evidence="3">NodB homology domain-containing protein</fullName>
    </recommendedName>
</protein>
<comment type="subcellular location">
    <subcellularLocation>
        <location evidence="1">Secreted</location>
    </subcellularLocation>
</comment>
<gene>
    <name evidence="4" type="ORF">CBW65_14875</name>
</gene>
<dbReference type="InterPro" id="IPR051398">
    <property type="entry name" value="Polysacch_Deacetylase"/>
</dbReference>
<dbReference type="GO" id="GO:0005975">
    <property type="term" value="P:carbohydrate metabolic process"/>
    <property type="evidence" value="ECO:0007669"/>
    <property type="project" value="InterPro"/>
</dbReference>
<dbReference type="SUPFAM" id="SSF88713">
    <property type="entry name" value="Glycoside hydrolase/deacetylase"/>
    <property type="match status" value="1"/>
</dbReference>